<accession>A0A0J8DTG9</accession>
<name>A0A0J8DTG9_BETVV</name>
<dbReference type="Gramene" id="KMS94070">
    <property type="protein sequence ID" value="KMS94070"/>
    <property type="gene ID" value="BVRB_025100"/>
</dbReference>
<evidence type="ECO:0000313" key="3">
    <source>
        <dbReference type="Proteomes" id="UP000035740"/>
    </source>
</evidence>
<dbReference type="AlphaFoldDB" id="A0A0J8DTG9"/>
<feature type="region of interest" description="Disordered" evidence="1">
    <location>
        <begin position="21"/>
        <end position="90"/>
    </location>
</feature>
<dbReference type="Proteomes" id="UP000035740">
    <property type="component" value="Unassembled WGS sequence"/>
</dbReference>
<protein>
    <submittedName>
        <fullName evidence="2">Uncharacterized protein</fullName>
    </submittedName>
</protein>
<feature type="compositionally biased region" description="Polar residues" evidence="1">
    <location>
        <begin position="50"/>
        <end position="59"/>
    </location>
</feature>
<keyword evidence="3" id="KW-1185">Reference proteome</keyword>
<dbReference type="EMBL" id="KQ096426">
    <property type="protein sequence ID" value="KMS94070.1"/>
    <property type="molecule type" value="Genomic_DNA"/>
</dbReference>
<reference evidence="2 3" key="1">
    <citation type="journal article" date="2014" name="Nature">
        <title>The genome of the recently domesticated crop plant sugar beet (Beta vulgaris).</title>
        <authorList>
            <person name="Dohm J.C."/>
            <person name="Minoche A.E."/>
            <person name="Holtgrawe D."/>
            <person name="Capella-Gutierrez S."/>
            <person name="Zakrzewski F."/>
            <person name="Tafer H."/>
            <person name="Rupp O."/>
            <person name="Sorensen T.R."/>
            <person name="Stracke R."/>
            <person name="Reinhardt R."/>
            <person name="Goesmann A."/>
            <person name="Kraft T."/>
            <person name="Schulz B."/>
            <person name="Stadler P.F."/>
            <person name="Schmidt T."/>
            <person name="Gabaldon T."/>
            <person name="Lehrach H."/>
            <person name="Weisshaar B."/>
            <person name="Himmelbauer H."/>
        </authorList>
    </citation>
    <scope>NUCLEOTIDE SEQUENCE [LARGE SCALE GENOMIC DNA]</scope>
    <source>
        <tissue evidence="2">Taproot</tissue>
    </source>
</reference>
<evidence type="ECO:0000256" key="1">
    <source>
        <dbReference type="SAM" id="MobiDB-lite"/>
    </source>
</evidence>
<organism evidence="2 3">
    <name type="scientific">Beta vulgaris subsp. vulgaris</name>
    <name type="common">Beet</name>
    <dbReference type="NCBI Taxonomy" id="3555"/>
    <lineage>
        <taxon>Eukaryota</taxon>
        <taxon>Viridiplantae</taxon>
        <taxon>Streptophyta</taxon>
        <taxon>Embryophyta</taxon>
        <taxon>Tracheophyta</taxon>
        <taxon>Spermatophyta</taxon>
        <taxon>Magnoliopsida</taxon>
        <taxon>eudicotyledons</taxon>
        <taxon>Gunneridae</taxon>
        <taxon>Pentapetalae</taxon>
        <taxon>Caryophyllales</taxon>
        <taxon>Chenopodiaceae</taxon>
        <taxon>Betoideae</taxon>
        <taxon>Beta</taxon>
    </lineage>
</organism>
<sequence>AFKWRCCSKWCIQPASHSEEVKQDEEKENIGNMPVSDRSRRAKRRERLRNAQSAAQQIVTVVLDADAVTHPTPPKKQKKKRKPTHPAANGNNTPVLVTLFDWFFHFCGLSCWQISHLVIFLFLDIDTGYVRSFRRSCR</sequence>
<gene>
    <name evidence="2" type="ORF">BVRB_025100</name>
</gene>
<feature type="non-terminal residue" evidence="2">
    <location>
        <position position="1"/>
    </location>
</feature>
<feature type="compositionally biased region" description="Basic residues" evidence="1">
    <location>
        <begin position="73"/>
        <end position="84"/>
    </location>
</feature>
<evidence type="ECO:0000313" key="2">
    <source>
        <dbReference type="EMBL" id="KMS94070.1"/>
    </source>
</evidence>
<proteinExistence type="predicted"/>